<feature type="transmembrane region" description="Helical" evidence="1">
    <location>
        <begin position="12"/>
        <end position="33"/>
    </location>
</feature>
<dbReference type="PANTHER" id="PTHR36587:SF2">
    <property type="entry name" value="EXPRESSION SITE-ASSOCIATED GENE 3 (ESAG3)-LIKE PROTEIN"/>
    <property type="match status" value="1"/>
</dbReference>
<evidence type="ECO:0000313" key="2">
    <source>
        <dbReference type="EMBL" id="KAH7153626.1"/>
    </source>
</evidence>
<dbReference type="Proteomes" id="UP000738349">
    <property type="component" value="Unassembled WGS sequence"/>
</dbReference>
<keyword evidence="1" id="KW-0472">Membrane</keyword>
<keyword evidence="1" id="KW-0812">Transmembrane</keyword>
<evidence type="ECO:0000256" key="1">
    <source>
        <dbReference type="SAM" id="Phobius"/>
    </source>
</evidence>
<dbReference type="PROSITE" id="PS51257">
    <property type="entry name" value="PROKAR_LIPOPROTEIN"/>
    <property type="match status" value="1"/>
</dbReference>
<gene>
    <name evidence="2" type="ORF">EDB81DRAFT_457116</name>
</gene>
<dbReference type="AlphaFoldDB" id="A0A9P9J8P1"/>
<keyword evidence="3" id="KW-1185">Reference proteome</keyword>
<keyword evidence="1" id="KW-1133">Transmembrane helix</keyword>
<accession>A0A9P9J8P1</accession>
<comment type="caution">
    <text evidence="2">The sequence shown here is derived from an EMBL/GenBank/DDBJ whole genome shotgun (WGS) entry which is preliminary data.</text>
</comment>
<name>A0A9P9J8P1_9HYPO</name>
<protein>
    <submittedName>
        <fullName evidence="2">Uncharacterized protein</fullName>
    </submittedName>
</protein>
<dbReference type="EMBL" id="JAGMUV010000006">
    <property type="protein sequence ID" value="KAH7153626.1"/>
    <property type="molecule type" value="Genomic_DNA"/>
</dbReference>
<sequence length="513" mass="57890">MLFQNKLRRGFLSPAFIIIAACVAFFVLVWATVPFDSEMANAAYKSLSLNKPKTSRVHNLIWASRPVLPFCTGLASKLANRYPIPTMLGYDGPGKYNLTGGNNIAKLHTLQRYLYGPAGAHDDDLVIATDGYDVLAQLPVDVFIERYFDTAARADKHLADRFGITVEEAHSRSLRQTVFFSAGKLCFPRFPDEAQCWALPPSHLPHNIFGPKREGVSETSYADPIWVNAGIMIGPVGDLRKVIDAALGLVAEIYDPKIRHINSSDQYYIGKVMGRQEVYRTKELTGGWVPGLTGTRVLPKEKQNETDQTEFYMSVDHEHGLVQNRAINEVWLRKLNFKLTDHSALVLEDVLNDQGSFKPYRIQMPSYVFLALRRIFDSISDTIDPRPTAKEWIGSLKLGTNVATRQTFAFFHQSGPKTSFMEYYQEMWYFPFLQRMLKAAVEANRAREPLTSRLIDGRNWVSQTNYPEDESLHDAYGGAFADSTNEFIPFRQLCGEYTEGVFGAGNHEASINN</sequence>
<evidence type="ECO:0000313" key="3">
    <source>
        <dbReference type="Proteomes" id="UP000738349"/>
    </source>
</evidence>
<dbReference type="PANTHER" id="PTHR36587">
    <property type="entry name" value="EXPRESSION SITE-ASSOCIATED GENE 3 (ESAG3)-LIKE PROTEIN"/>
    <property type="match status" value="1"/>
</dbReference>
<dbReference type="OrthoDB" id="422736at2759"/>
<reference evidence="2" key="1">
    <citation type="journal article" date="2021" name="Nat. Commun.">
        <title>Genetic determinants of endophytism in the Arabidopsis root mycobiome.</title>
        <authorList>
            <person name="Mesny F."/>
            <person name="Miyauchi S."/>
            <person name="Thiergart T."/>
            <person name="Pickel B."/>
            <person name="Atanasova L."/>
            <person name="Karlsson M."/>
            <person name="Huettel B."/>
            <person name="Barry K.W."/>
            <person name="Haridas S."/>
            <person name="Chen C."/>
            <person name="Bauer D."/>
            <person name="Andreopoulos W."/>
            <person name="Pangilinan J."/>
            <person name="LaButti K."/>
            <person name="Riley R."/>
            <person name="Lipzen A."/>
            <person name="Clum A."/>
            <person name="Drula E."/>
            <person name="Henrissat B."/>
            <person name="Kohler A."/>
            <person name="Grigoriev I.V."/>
            <person name="Martin F.M."/>
            <person name="Hacquard S."/>
        </authorList>
    </citation>
    <scope>NUCLEOTIDE SEQUENCE</scope>
    <source>
        <strain evidence="2">MPI-CAGE-AT-0147</strain>
    </source>
</reference>
<proteinExistence type="predicted"/>
<organism evidence="2 3">
    <name type="scientific">Dactylonectria macrodidyma</name>
    <dbReference type="NCBI Taxonomy" id="307937"/>
    <lineage>
        <taxon>Eukaryota</taxon>
        <taxon>Fungi</taxon>
        <taxon>Dikarya</taxon>
        <taxon>Ascomycota</taxon>
        <taxon>Pezizomycotina</taxon>
        <taxon>Sordariomycetes</taxon>
        <taxon>Hypocreomycetidae</taxon>
        <taxon>Hypocreales</taxon>
        <taxon>Nectriaceae</taxon>
        <taxon>Dactylonectria</taxon>
    </lineage>
</organism>
<dbReference type="CDD" id="cd22997">
    <property type="entry name" value="GT_LH"/>
    <property type="match status" value="1"/>
</dbReference>